<keyword evidence="1" id="KW-0418">Kinase</keyword>
<dbReference type="InterPro" id="IPR011009">
    <property type="entry name" value="Kinase-like_dom_sf"/>
</dbReference>
<keyword evidence="2" id="KW-1185">Reference proteome</keyword>
<dbReference type="OrthoDB" id="10267235at2759"/>
<evidence type="ECO:0000313" key="2">
    <source>
        <dbReference type="Proteomes" id="UP000237481"/>
    </source>
</evidence>
<dbReference type="SUPFAM" id="SSF56112">
    <property type="entry name" value="Protein kinase-like (PK-like)"/>
    <property type="match status" value="1"/>
</dbReference>
<dbReference type="Pfam" id="PF01633">
    <property type="entry name" value="Choline_kinase"/>
    <property type="match status" value="1"/>
</dbReference>
<proteinExistence type="predicted"/>
<dbReference type="STRING" id="94208.A0A2S4L7G7"/>
<gene>
    <name evidence="1" type="ORF">TPAR_01393</name>
</gene>
<evidence type="ECO:0000313" key="1">
    <source>
        <dbReference type="EMBL" id="POR38394.1"/>
    </source>
</evidence>
<sequence length="115" mass="12966">PGGWGAAERDREEQSDRQVRDLLDETRLWRPANSAQWVAWGIVQAKVPGLDANNEPLRGHAAPAAEDDVGLDEFDYLSYAQDRALFFWGDVVQMGLVKAEELPESLRARVKIVEY</sequence>
<dbReference type="Proteomes" id="UP000237481">
    <property type="component" value="Unassembled WGS sequence"/>
</dbReference>
<protein>
    <submittedName>
        <fullName evidence="1">Choline kinase</fullName>
    </submittedName>
</protein>
<dbReference type="EMBL" id="PKSG01000143">
    <property type="protein sequence ID" value="POR38394.1"/>
    <property type="molecule type" value="Genomic_DNA"/>
</dbReference>
<keyword evidence="1" id="KW-0808">Transferase</keyword>
<name>A0A2S4L7G7_9HYPO</name>
<accession>A0A2S4L7G7</accession>
<feature type="non-terminal residue" evidence="1">
    <location>
        <position position="1"/>
    </location>
</feature>
<organism evidence="1 2">
    <name type="scientific">Tolypocladium paradoxum</name>
    <dbReference type="NCBI Taxonomy" id="94208"/>
    <lineage>
        <taxon>Eukaryota</taxon>
        <taxon>Fungi</taxon>
        <taxon>Dikarya</taxon>
        <taxon>Ascomycota</taxon>
        <taxon>Pezizomycotina</taxon>
        <taxon>Sordariomycetes</taxon>
        <taxon>Hypocreomycetidae</taxon>
        <taxon>Hypocreales</taxon>
        <taxon>Ophiocordycipitaceae</taxon>
        <taxon>Tolypocladium</taxon>
    </lineage>
</organism>
<dbReference type="GO" id="GO:0016301">
    <property type="term" value="F:kinase activity"/>
    <property type="evidence" value="ECO:0007669"/>
    <property type="project" value="UniProtKB-KW"/>
</dbReference>
<reference evidence="1 2" key="1">
    <citation type="submission" date="2018-01" db="EMBL/GenBank/DDBJ databases">
        <title>Harnessing the power of phylogenomics to disentangle the directionality and signatures of interkingdom host jumping in the parasitic fungal genus Tolypocladium.</title>
        <authorList>
            <person name="Quandt C.A."/>
            <person name="Patterson W."/>
            <person name="Spatafora J.W."/>
        </authorList>
    </citation>
    <scope>NUCLEOTIDE SEQUENCE [LARGE SCALE GENOMIC DNA]</scope>
    <source>
        <strain evidence="1 2">NRBC 100945</strain>
    </source>
</reference>
<dbReference type="AlphaFoldDB" id="A0A2S4L7G7"/>
<dbReference type="Gene3D" id="3.90.1200.10">
    <property type="match status" value="1"/>
</dbReference>
<comment type="caution">
    <text evidence="1">The sequence shown here is derived from an EMBL/GenBank/DDBJ whole genome shotgun (WGS) entry which is preliminary data.</text>
</comment>